<evidence type="ECO:0000259" key="2">
    <source>
        <dbReference type="Pfam" id="PF05444"/>
    </source>
</evidence>
<evidence type="ECO:0000256" key="1">
    <source>
        <dbReference type="SAM" id="SignalP"/>
    </source>
</evidence>
<evidence type="ECO:0000313" key="3">
    <source>
        <dbReference type="EMBL" id="EDW29278.1"/>
    </source>
</evidence>
<feature type="domain" description="DUF753" evidence="2">
    <location>
        <begin position="323"/>
        <end position="393"/>
    </location>
</feature>
<proteinExistence type="predicted"/>
<keyword evidence="4" id="KW-1185">Reference proteome</keyword>
<feature type="chain" id="PRO_5002806240" evidence="1">
    <location>
        <begin position="26"/>
        <end position="422"/>
    </location>
</feature>
<dbReference type="PhylomeDB" id="B4G7E5"/>
<dbReference type="AlphaFoldDB" id="B4G7E5"/>
<dbReference type="HOGENOM" id="CLU_036749_0_0_1"/>
<dbReference type="OrthoDB" id="7979834at2759"/>
<dbReference type="EMBL" id="CH479180">
    <property type="protein sequence ID" value="EDW29278.1"/>
    <property type="molecule type" value="Genomic_DNA"/>
</dbReference>
<dbReference type="OMA" id="ELMQYQC"/>
<dbReference type="PANTHER" id="PTHR21721">
    <property type="entry name" value="GH09876P-RELATED"/>
    <property type="match status" value="1"/>
</dbReference>
<dbReference type="Pfam" id="PF05444">
    <property type="entry name" value="DUF753"/>
    <property type="match status" value="2"/>
</dbReference>
<gene>
    <name evidence="3" type="primary">Dper\GL19619</name>
    <name evidence="3" type="ORF">Dper_GL19619</name>
</gene>
<dbReference type="Proteomes" id="UP000008744">
    <property type="component" value="Unassembled WGS sequence"/>
</dbReference>
<organism evidence="4">
    <name type="scientific">Drosophila persimilis</name>
    <name type="common">Fruit fly</name>
    <dbReference type="NCBI Taxonomy" id="7234"/>
    <lineage>
        <taxon>Eukaryota</taxon>
        <taxon>Metazoa</taxon>
        <taxon>Ecdysozoa</taxon>
        <taxon>Arthropoda</taxon>
        <taxon>Hexapoda</taxon>
        <taxon>Insecta</taxon>
        <taxon>Pterygota</taxon>
        <taxon>Neoptera</taxon>
        <taxon>Endopterygota</taxon>
        <taxon>Diptera</taxon>
        <taxon>Brachycera</taxon>
        <taxon>Muscomorpha</taxon>
        <taxon>Ephydroidea</taxon>
        <taxon>Drosophilidae</taxon>
        <taxon>Drosophila</taxon>
        <taxon>Sophophora</taxon>
    </lineage>
</organism>
<accession>B4G7E5</accession>
<feature type="signal peptide" evidence="1">
    <location>
        <begin position="1"/>
        <end position="25"/>
    </location>
</feature>
<dbReference type="KEGG" id="dpe:6589256"/>
<dbReference type="InterPro" id="IPR008472">
    <property type="entry name" value="DUF753"/>
</dbReference>
<keyword evidence="1" id="KW-0732">Signal</keyword>
<dbReference type="STRING" id="7234.B4G7E5"/>
<sequence length="422" mass="44308">MGSHTLFTALIVAALGLSQLDSCLAIQCYNCTSTDNGENCLKNPASFSTVDCTTDCFTSAEPGNITRGCLSGDANCSGFNCNSCNSDKCNTNLVCQQCLGLAECGSSNVTDSKYNVVCGSTDQFCVNQVNENQTVTRQCGSACATDAKPDTCSSCNTALCNEGMYPTTRLQCYSCTGETCNTPAITSLTACELVSAQCYMTGTSATAMQRGCTSDAGAKCQVGSTDTSCVICNTTSCNNLAYERDAGTCIECTNCAAEQNTTIAKSCGKLTYNQEDLGCYTLNNGTVTRGCLTAEQGACTTENSCKKCSEANCNVAAEAVEFQCAMCNTLTDAKCQAGVDAPLTACTSNNCFYGYWNGAGIRGCFDQASELMQYQCVNEKSHECVQCTTSLCNKVPFSGADTLKKLSVGLLVGLVLALRYTL</sequence>
<reference evidence="3 4" key="1">
    <citation type="journal article" date="2007" name="Nature">
        <title>Evolution of genes and genomes on the Drosophila phylogeny.</title>
        <authorList>
            <consortium name="Drosophila 12 Genomes Consortium"/>
            <person name="Clark A.G."/>
            <person name="Eisen M.B."/>
            <person name="Smith D.R."/>
            <person name="Bergman C.M."/>
            <person name="Oliver B."/>
            <person name="Markow T.A."/>
            <person name="Kaufman T.C."/>
            <person name="Kellis M."/>
            <person name="Gelbart W."/>
            <person name="Iyer V.N."/>
            <person name="Pollard D.A."/>
            <person name="Sackton T.B."/>
            <person name="Larracuente A.M."/>
            <person name="Singh N.D."/>
            <person name="Abad J.P."/>
            <person name="Abt D.N."/>
            <person name="Adryan B."/>
            <person name="Aguade M."/>
            <person name="Akashi H."/>
            <person name="Anderson W.W."/>
            <person name="Aquadro C.F."/>
            <person name="Ardell D.H."/>
            <person name="Arguello R."/>
            <person name="Artieri C.G."/>
            <person name="Barbash D.A."/>
            <person name="Barker D."/>
            <person name="Barsanti P."/>
            <person name="Batterham P."/>
            <person name="Batzoglou S."/>
            <person name="Begun D."/>
            <person name="Bhutkar A."/>
            <person name="Blanco E."/>
            <person name="Bosak S.A."/>
            <person name="Bradley R.K."/>
            <person name="Brand A.D."/>
            <person name="Brent M.R."/>
            <person name="Brooks A.N."/>
            <person name="Brown R.H."/>
            <person name="Butlin R.K."/>
            <person name="Caggese C."/>
            <person name="Calvi B.R."/>
            <person name="Bernardo de Carvalho A."/>
            <person name="Caspi A."/>
            <person name="Castrezana S."/>
            <person name="Celniker S.E."/>
            <person name="Chang J.L."/>
            <person name="Chapple C."/>
            <person name="Chatterji S."/>
            <person name="Chinwalla A."/>
            <person name="Civetta A."/>
            <person name="Clifton S.W."/>
            <person name="Comeron J.M."/>
            <person name="Costello J.C."/>
            <person name="Coyne J.A."/>
            <person name="Daub J."/>
            <person name="David R.G."/>
            <person name="Delcher A.L."/>
            <person name="Delehaunty K."/>
            <person name="Do C.B."/>
            <person name="Ebling H."/>
            <person name="Edwards K."/>
            <person name="Eickbush T."/>
            <person name="Evans J.D."/>
            <person name="Filipski A."/>
            <person name="Findeiss S."/>
            <person name="Freyhult E."/>
            <person name="Fulton L."/>
            <person name="Fulton R."/>
            <person name="Garcia A.C."/>
            <person name="Gardiner A."/>
            <person name="Garfield D.A."/>
            <person name="Garvin B.E."/>
            <person name="Gibson G."/>
            <person name="Gilbert D."/>
            <person name="Gnerre S."/>
            <person name="Godfrey J."/>
            <person name="Good R."/>
            <person name="Gotea V."/>
            <person name="Gravely B."/>
            <person name="Greenberg A.J."/>
            <person name="Griffiths-Jones S."/>
            <person name="Gross S."/>
            <person name="Guigo R."/>
            <person name="Gustafson E.A."/>
            <person name="Haerty W."/>
            <person name="Hahn M.W."/>
            <person name="Halligan D.L."/>
            <person name="Halpern A.L."/>
            <person name="Halter G.M."/>
            <person name="Han M.V."/>
            <person name="Heger A."/>
            <person name="Hillier L."/>
            <person name="Hinrichs A.S."/>
            <person name="Holmes I."/>
            <person name="Hoskins R.A."/>
            <person name="Hubisz M.J."/>
            <person name="Hultmark D."/>
            <person name="Huntley M.A."/>
            <person name="Jaffe D.B."/>
            <person name="Jagadeeshan S."/>
            <person name="Jeck W.R."/>
            <person name="Johnson J."/>
            <person name="Jones C.D."/>
            <person name="Jordan W.C."/>
            <person name="Karpen G.H."/>
            <person name="Kataoka E."/>
            <person name="Keightley P.D."/>
            <person name="Kheradpour P."/>
            <person name="Kirkness E.F."/>
            <person name="Koerich L.B."/>
            <person name="Kristiansen K."/>
            <person name="Kudrna D."/>
            <person name="Kulathinal R.J."/>
            <person name="Kumar S."/>
            <person name="Kwok R."/>
            <person name="Lander E."/>
            <person name="Langley C.H."/>
            <person name="Lapoint R."/>
            <person name="Lazzaro B.P."/>
            <person name="Lee S.J."/>
            <person name="Levesque L."/>
            <person name="Li R."/>
            <person name="Lin C.F."/>
            <person name="Lin M.F."/>
            <person name="Lindblad-Toh K."/>
            <person name="Llopart A."/>
            <person name="Long M."/>
            <person name="Low L."/>
            <person name="Lozovsky E."/>
            <person name="Lu J."/>
            <person name="Luo M."/>
            <person name="Machado C.A."/>
            <person name="Makalowski W."/>
            <person name="Marzo M."/>
            <person name="Matsuda M."/>
            <person name="Matzkin L."/>
            <person name="McAllister B."/>
            <person name="McBride C.S."/>
            <person name="McKernan B."/>
            <person name="McKernan K."/>
            <person name="Mendez-Lago M."/>
            <person name="Minx P."/>
            <person name="Mollenhauer M.U."/>
            <person name="Montooth K."/>
            <person name="Mount S.M."/>
            <person name="Mu X."/>
            <person name="Myers E."/>
            <person name="Negre B."/>
            <person name="Newfeld S."/>
            <person name="Nielsen R."/>
            <person name="Noor M.A."/>
            <person name="O'Grady P."/>
            <person name="Pachter L."/>
            <person name="Papaceit M."/>
            <person name="Parisi M.J."/>
            <person name="Parisi M."/>
            <person name="Parts L."/>
            <person name="Pedersen J.S."/>
            <person name="Pesole G."/>
            <person name="Phillippy A.M."/>
            <person name="Ponting C.P."/>
            <person name="Pop M."/>
            <person name="Porcelli D."/>
            <person name="Powell J.R."/>
            <person name="Prohaska S."/>
            <person name="Pruitt K."/>
            <person name="Puig M."/>
            <person name="Quesneville H."/>
            <person name="Ram K.R."/>
            <person name="Rand D."/>
            <person name="Rasmussen M.D."/>
            <person name="Reed L.K."/>
            <person name="Reenan R."/>
            <person name="Reily A."/>
            <person name="Remington K.A."/>
            <person name="Rieger T.T."/>
            <person name="Ritchie M.G."/>
            <person name="Robin C."/>
            <person name="Rogers Y.H."/>
            <person name="Rohde C."/>
            <person name="Rozas J."/>
            <person name="Rubenfield M.J."/>
            <person name="Ruiz A."/>
            <person name="Russo S."/>
            <person name="Salzberg S.L."/>
            <person name="Sanchez-Gracia A."/>
            <person name="Saranga D.J."/>
            <person name="Sato H."/>
            <person name="Schaeffer S.W."/>
            <person name="Schatz M.C."/>
            <person name="Schlenke T."/>
            <person name="Schwartz R."/>
            <person name="Segarra C."/>
            <person name="Singh R.S."/>
            <person name="Sirot L."/>
            <person name="Sirota M."/>
            <person name="Sisneros N.B."/>
            <person name="Smith C.D."/>
            <person name="Smith T.F."/>
            <person name="Spieth J."/>
            <person name="Stage D.E."/>
            <person name="Stark A."/>
            <person name="Stephan W."/>
            <person name="Strausberg R.L."/>
            <person name="Strempel S."/>
            <person name="Sturgill D."/>
            <person name="Sutton G."/>
            <person name="Sutton G.G."/>
            <person name="Tao W."/>
            <person name="Teichmann S."/>
            <person name="Tobari Y.N."/>
            <person name="Tomimura Y."/>
            <person name="Tsolas J.M."/>
            <person name="Valente V.L."/>
            <person name="Venter E."/>
            <person name="Venter J.C."/>
            <person name="Vicario S."/>
            <person name="Vieira F.G."/>
            <person name="Vilella A.J."/>
            <person name="Villasante A."/>
            <person name="Walenz B."/>
            <person name="Wang J."/>
            <person name="Wasserman M."/>
            <person name="Watts T."/>
            <person name="Wilson D."/>
            <person name="Wilson R.K."/>
            <person name="Wing R.A."/>
            <person name="Wolfner M.F."/>
            <person name="Wong A."/>
            <person name="Wong G.K."/>
            <person name="Wu C.I."/>
            <person name="Wu G."/>
            <person name="Yamamoto D."/>
            <person name="Yang H.P."/>
            <person name="Yang S.P."/>
            <person name="Yorke J.A."/>
            <person name="Yoshida K."/>
            <person name="Zdobnov E."/>
            <person name="Zhang P."/>
            <person name="Zhang Y."/>
            <person name="Zimin A.V."/>
            <person name="Baldwin J."/>
            <person name="Abdouelleil A."/>
            <person name="Abdulkadir J."/>
            <person name="Abebe A."/>
            <person name="Abera B."/>
            <person name="Abreu J."/>
            <person name="Acer S.C."/>
            <person name="Aftuck L."/>
            <person name="Alexander A."/>
            <person name="An P."/>
            <person name="Anderson E."/>
            <person name="Anderson S."/>
            <person name="Arachi H."/>
            <person name="Azer M."/>
            <person name="Bachantsang P."/>
            <person name="Barry A."/>
            <person name="Bayul T."/>
            <person name="Berlin A."/>
            <person name="Bessette D."/>
            <person name="Bloom T."/>
            <person name="Blye J."/>
            <person name="Boguslavskiy L."/>
            <person name="Bonnet C."/>
            <person name="Boukhgalter B."/>
            <person name="Bourzgui I."/>
            <person name="Brown A."/>
            <person name="Cahill P."/>
            <person name="Channer S."/>
            <person name="Cheshatsang Y."/>
            <person name="Chuda L."/>
            <person name="Citroen M."/>
            <person name="Collymore A."/>
            <person name="Cooke P."/>
            <person name="Costello M."/>
            <person name="D'Aco K."/>
            <person name="Daza R."/>
            <person name="De Haan G."/>
            <person name="DeGray S."/>
            <person name="DeMaso C."/>
            <person name="Dhargay N."/>
            <person name="Dooley K."/>
            <person name="Dooley E."/>
            <person name="Doricent M."/>
            <person name="Dorje P."/>
            <person name="Dorjee K."/>
            <person name="Dupes A."/>
            <person name="Elong R."/>
            <person name="Falk J."/>
            <person name="Farina A."/>
            <person name="Faro S."/>
            <person name="Ferguson D."/>
            <person name="Fisher S."/>
            <person name="Foley C.D."/>
            <person name="Franke A."/>
            <person name="Friedrich D."/>
            <person name="Gadbois L."/>
            <person name="Gearin G."/>
            <person name="Gearin C.R."/>
            <person name="Giannoukos G."/>
            <person name="Goode T."/>
            <person name="Graham J."/>
            <person name="Grandbois E."/>
            <person name="Grewal S."/>
            <person name="Gyaltsen K."/>
            <person name="Hafez N."/>
            <person name="Hagos B."/>
            <person name="Hall J."/>
            <person name="Henson C."/>
            <person name="Hollinger A."/>
            <person name="Honan T."/>
            <person name="Huard M.D."/>
            <person name="Hughes L."/>
            <person name="Hurhula B."/>
            <person name="Husby M.E."/>
            <person name="Kamat A."/>
            <person name="Kanga B."/>
            <person name="Kashin S."/>
            <person name="Khazanovich D."/>
            <person name="Kisner P."/>
            <person name="Lance K."/>
            <person name="Lara M."/>
            <person name="Lee W."/>
            <person name="Lennon N."/>
            <person name="Letendre F."/>
            <person name="LeVine R."/>
            <person name="Lipovsky A."/>
            <person name="Liu X."/>
            <person name="Liu J."/>
            <person name="Liu S."/>
            <person name="Lokyitsang T."/>
            <person name="Lokyitsang Y."/>
            <person name="Lubonja R."/>
            <person name="Lui A."/>
            <person name="MacDonald P."/>
            <person name="Magnisalis V."/>
            <person name="Maru K."/>
            <person name="Matthews C."/>
            <person name="McCusker W."/>
            <person name="McDonough S."/>
            <person name="Mehta T."/>
            <person name="Meldrim J."/>
            <person name="Meneus L."/>
            <person name="Mihai O."/>
            <person name="Mihalev A."/>
            <person name="Mihova T."/>
            <person name="Mittelman R."/>
            <person name="Mlenga V."/>
            <person name="Montmayeur A."/>
            <person name="Mulrain L."/>
            <person name="Navidi A."/>
            <person name="Naylor J."/>
            <person name="Negash T."/>
            <person name="Nguyen T."/>
            <person name="Nguyen N."/>
            <person name="Nicol R."/>
            <person name="Norbu C."/>
            <person name="Norbu N."/>
            <person name="Novod N."/>
            <person name="O'Neill B."/>
            <person name="Osman S."/>
            <person name="Markiewicz E."/>
            <person name="Oyono O.L."/>
            <person name="Patti C."/>
            <person name="Phunkhang P."/>
            <person name="Pierre F."/>
            <person name="Priest M."/>
            <person name="Raghuraman S."/>
            <person name="Rege F."/>
            <person name="Reyes R."/>
            <person name="Rise C."/>
            <person name="Rogov P."/>
            <person name="Ross K."/>
            <person name="Ryan E."/>
            <person name="Settipalli S."/>
            <person name="Shea T."/>
            <person name="Sherpa N."/>
            <person name="Shi L."/>
            <person name="Shih D."/>
            <person name="Sparrow T."/>
            <person name="Spaulding J."/>
            <person name="Stalker J."/>
            <person name="Stange-Thomann N."/>
            <person name="Stavropoulos S."/>
            <person name="Stone C."/>
            <person name="Strader C."/>
            <person name="Tesfaye S."/>
            <person name="Thomson T."/>
            <person name="Thoulutsang Y."/>
            <person name="Thoulutsang D."/>
            <person name="Topham K."/>
            <person name="Topping I."/>
            <person name="Tsamla T."/>
            <person name="Vassiliev H."/>
            <person name="Vo A."/>
            <person name="Wangchuk T."/>
            <person name="Wangdi T."/>
            <person name="Weiand M."/>
            <person name="Wilkinson J."/>
            <person name="Wilson A."/>
            <person name="Yadav S."/>
            <person name="Young G."/>
            <person name="Yu Q."/>
            <person name="Zembek L."/>
            <person name="Zhong D."/>
            <person name="Zimmer A."/>
            <person name="Zwirko Z."/>
            <person name="Jaffe D.B."/>
            <person name="Alvarez P."/>
            <person name="Brockman W."/>
            <person name="Butler J."/>
            <person name="Chin C."/>
            <person name="Gnerre S."/>
            <person name="Grabherr M."/>
            <person name="Kleber M."/>
            <person name="Mauceli E."/>
            <person name="MacCallum I."/>
        </authorList>
    </citation>
    <scope>NUCLEOTIDE SEQUENCE [LARGE SCALE GENOMIC DNA]</scope>
    <source>
        <strain evidence="4">MSH-3 / Tucson 14011-0111.49</strain>
    </source>
</reference>
<dbReference type="PANTHER" id="PTHR21721:SF27">
    <property type="entry name" value="GH09876P"/>
    <property type="match status" value="1"/>
</dbReference>
<protein>
    <submittedName>
        <fullName evidence="3">GL19619</fullName>
    </submittedName>
</protein>
<feature type="domain" description="DUF753" evidence="2">
    <location>
        <begin position="170"/>
        <end position="238"/>
    </location>
</feature>
<name>B4G7E5_DROPE</name>
<evidence type="ECO:0000313" key="4">
    <source>
        <dbReference type="Proteomes" id="UP000008744"/>
    </source>
</evidence>
<dbReference type="eggNOG" id="ENOG502T86R">
    <property type="taxonomic scope" value="Eukaryota"/>
</dbReference>